<dbReference type="EMBL" id="CP003363">
    <property type="protein sequence ID" value="AGB50760.1"/>
    <property type="molecule type" value="Genomic_DNA"/>
</dbReference>
<keyword evidence="1" id="KW-1133">Transmembrane helix</keyword>
<evidence type="ECO:0000256" key="1">
    <source>
        <dbReference type="SAM" id="Phobius"/>
    </source>
</evidence>
<sequence>MKWSTHQRILSRILSRFHSDEQLLYQAREGSIAPDKVTKDYYDHRFNKNGLKKIRYHIQKARSMFLINRISDAYYELGVASHYIADGMTAVHLHDVSSKDPIHEQYESDLDNLDKKEGFSLLRDVYKEQLIEIMGPADIKEITDYMKKRRLNAKNERDWYPHDDLYLTYYFLNILSVNILSDKYPPAKEQEYLKKSLISWIYPRTFAYHSLKVVIFTILALFLWYWSPLAGIIAMIINVYYNINYFLIADAIKNKKTLYTYRVNGNEYKFSRIPDKSWFILDSSKF</sequence>
<evidence type="ECO:0000259" key="2">
    <source>
        <dbReference type="Pfam" id="PF00882"/>
    </source>
</evidence>
<geneLocation type="plasmid" evidence="3 4">
    <name>pMETHO01</name>
</geneLocation>
<dbReference type="GO" id="GO:0016788">
    <property type="term" value="F:hydrolase activity, acting on ester bonds"/>
    <property type="evidence" value="ECO:0007669"/>
    <property type="project" value="InterPro"/>
</dbReference>
<feature type="transmembrane region" description="Helical" evidence="1">
    <location>
        <begin position="232"/>
        <end position="252"/>
    </location>
</feature>
<accession>L0L1F2</accession>
<feature type="transmembrane region" description="Helical" evidence="1">
    <location>
        <begin position="206"/>
        <end position="226"/>
    </location>
</feature>
<keyword evidence="3" id="KW-0614">Plasmid</keyword>
<dbReference type="InterPro" id="IPR008947">
    <property type="entry name" value="PLipase_C/P1_nuclease_dom_sf"/>
</dbReference>
<keyword evidence="1" id="KW-0812">Transmembrane</keyword>
<name>L0L1F2_METHD</name>
<dbReference type="SUPFAM" id="SSF48537">
    <property type="entry name" value="Phospholipase C/P1 nuclease"/>
    <property type="match status" value="1"/>
</dbReference>
<dbReference type="Proteomes" id="UP000010866">
    <property type="component" value="Plasmid pMETHO01"/>
</dbReference>
<reference evidence="4" key="1">
    <citation type="submission" date="2012-02" db="EMBL/GenBank/DDBJ databases">
        <title>Complete sequence of plasmid of Methanomethylovorans hollandica DSM 15978.</title>
        <authorList>
            <person name="Lucas S."/>
            <person name="Copeland A."/>
            <person name="Lapidus A."/>
            <person name="Glavina del Rio T."/>
            <person name="Dalin E."/>
            <person name="Tice H."/>
            <person name="Bruce D."/>
            <person name="Goodwin L."/>
            <person name="Pitluck S."/>
            <person name="Peters L."/>
            <person name="Mikhailova N."/>
            <person name="Held B."/>
            <person name="Kyrpides N."/>
            <person name="Mavromatis K."/>
            <person name="Ivanova N."/>
            <person name="Brettin T."/>
            <person name="Detter J.C."/>
            <person name="Han C."/>
            <person name="Larimer F."/>
            <person name="Land M."/>
            <person name="Hauser L."/>
            <person name="Markowitz V."/>
            <person name="Cheng J.-F."/>
            <person name="Hugenholtz P."/>
            <person name="Woyke T."/>
            <person name="Wu D."/>
            <person name="Spring S."/>
            <person name="Schroeder M."/>
            <person name="Brambilla E."/>
            <person name="Klenk H.-P."/>
            <person name="Eisen J.A."/>
        </authorList>
    </citation>
    <scope>NUCLEOTIDE SEQUENCE [LARGE SCALE GENOMIC DNA]</scope>
    <source>
        <strain evidence="4">DSM 15978 / NBRC 107637 / DMS1</strain>
        <plasmid evidence="4">Plasmid pMETHO01</plasmid>
    </source>
</reference>
<evidence type="ECO:0000313" key="4">
    <source>
        <dbReference type="Proteomes" id="UP000010866"/>
    </source>
</evidence>
<dbReference type="RefSeq" id="WP_015313892.1">
    <property type="nucleotide sequence ID" value="NC_019972.1"/>
</dbReference>
<dbReference type="AlphaFoldDB" id="L0L1F2"/>
<gene>
    <name evidence="3" type="ordered locus">Metho_2628</name>
</gene>
<keyword evidence="4" id="KW-1185">Reference proteome</keyword>
<keyword evidence="1" id="KW-0472">Membrane</keyword>
<proteinExistence type="predicted"/>
<protein>
    <submittedName>
        <fullName evidence="3">Zinc dependent phospholipase C</fullName>
    </submittedName>
</protein>
<dbReference type="GeneID" id="14401590"/>
<organism evidence="3 4">
    <name type="scientific">Methanomethylovorans hollandica (strain DSM 15978 / NBRC 107637 / DMS1)</name>
    <dbReference type="NCBI Taxonomy" id="867904"/>
    <lineage>
        <taxon>Archaea</taxon>
        <taxon>Methanobacteriati</taxon>
        <taxon>Methanobacteriota</taxon>
        <taxon>Stenosarchaea group</taxon>
        <taxon>Methanomicrobia</taxon>
        <taxon>Methanosarcinales</taxon>
        <taxon>Methanosarcinaceae</taxon>
        <taxon>Methanomethylovorans</taxon>
    </lineage>
</organism>
<dbReference type="Pfam" id="PF00882">
    <property type="entry name" value="Zn_dep_PLPC"/>
    <property type="match status" value="1"/>
</dbReference>
<dbReference type="Gene3D" id="1.10.575.10">
    <property type="entry name" value="P1 Nuclease"/>
    <property type="match status" value="1"/>
</dbReference>
<dbReference type="OrthoDB" id="80523at2157"/>
<dbReference type="KEGG" id="mhz:Metho_2628"/>
<feature type="domain" description="Phospholipase C/D" evidence="2">
    <location>
        <begin position="5"/>
        <end position="121"/>
    </location>
</feature>
<evidence type="ECO:0000313" key="3">
    <source>
        <dbReference type="EMBL" id="AGB50760.1"/>
    </source>
</evidence>
<dbReference type="InterPro" id="IPR029002">
    <property type="entry name" value="PLPC/GPLD1"/>
</dbReference>
<dbReference type="HOGENOM" id="CLU_971847_0_0_2"/>